<evidence type="ECO:0000259" key="11">
    <source>
        <dbReference type="PROSITE" id="PS51007"/>
    </source>
</evidence>
<evidence type="ECO:0000256" key="3">
    <source>
        <dbReference type="ARBA" id="ARBA00022617"/>
    </source>
</evidence>
<evidence type="ECO:0000256" key="1">
    <source>
        <dbReference type="ARBA" id="ARBA00004418"/>
    </source>
</evidence>
<evidence type="ECO:0000256" key="10">
    <source>
        <dbReference type="SAM" id="SignalP"/>
    </source>
</evidence>
<evidence type="ECO:0000313" key="12">
    <source>
        <dbReference type="EMBL" id="NML27209.1"/>
    </source>
</evidence>
<keyword evidence="7 9" id="KW-0408">Iron</keyword>
<dbReference type="GO" id="GO:0042597">
    <property type="term" value="C:periplasmic space"/>
    <property type="evidence" value="ECO:0007669"/>
    <property type="project" value="UniProtKB-SubCell"/>
</dbReference>
<dbReference type="GO" id="GO:0009055">
    <property type="term" value="F:electron transfer activity"/>
    <property type="evidence" value="ECO:0007669"/>
    <property type="project" value="InterPro"/>
</dbReference>
<feature type="domain" description="Cytochrome c" evidence="11">
    <location>
        <begin position="134"/>
        <end position="214"/>
    </location>
</feature>
<feature type="binding site" description="covalent" evidence="8">
    <location>
        <position position="150"/>
    </location>
    <ligand>
        <name>heme c</name>
        <dbReference type="ChEBI" id="CHEBI:61717"/>
        <label>2</label>
    </ligand>
</feature>
<dbReference type="PANTHER" id="PTHR33751:SF9">
    <property type="entry name" value="CYTOCHROME C4"/>
    <property type="match status" value="1"/>
</dbReference>
<feature type="chain" id="PRO_5032536182" evidence="10">
    <location>
        <begin position="29"/>
        <end position="214"/>
    </location>
</feature>
<dbReference type="GO" id="GO:0005506">
    <property type="term" value="F:iron ion binding"/>
    <property type="evidence" value="ECO:0007669"/>
    <property type="project" value="InterPro"/>
</dbReference>
<feature type="binding site" description="axial binding residue" evidence="9">
    <location>
        <position position="151"/>
    </location>
    <ligand>
        <name>heme c</name>
        <dbReference type="ChEBI" id="CHEBI:61717"/>
        <label>2</label>
    </ligand>
    <ligandPart>
        <name>Fe</name>
        <dbReference type="ChEBI" id="CHEBI:18248"/>
    </ligandPart>
</feature>
<evidence type="ECO:0000256" key="8">
    <source>
        <dbReference type="PIRSR" id="PIRSR000005-1"/>
    </source>
</evidence>
<evidence type="ECO:0000256" key="6">
    <source>
        <dbReference type="ARBA" id="ARBA00022982"/>
    </source>
</evidence>
<feature type="binding site" description="axial binding residue" evidence="9">
    <location>
        <position position="64"/>
    </location>
    <ligand>
        <name>heme c</name>
        <dbReference type="ChEBI" id="CHEBI:61717"/>
        <label>1</label>
    </ligand>
    <ligandPart>
        <name>Fe</name>
        <dbReference type="ChEBI" id="CHEBI:18248"/>
    </ligandPart>
</feature>
<keyword evidence="2" id="KW-0813">Transport</keyword>
<keyword evidence="6" id="KW-0249">Electron transport</keyword>
<reference evidence="12 13" key="1">
    <citation type="submission" date="2020-04" db="EMBL/GenBank/DDBJ databases">
        <title>Zoogloea sp. G-4-1-14 isolated from soil.</title>
        <authorList>
            <person name="Dahal R.H."/>
        </authorList>
    </citation>
    <scope>NUCLEOTIDE SEQUENCE [LARGE SCALE GENOMIC DNA]</scope>
    <source>
        <strain evidence="12 13">G-4-1-14</strain>
    </source>
</reference>
<dbReference type="InterPro" id="IPR050597">
    <property type="entry name" value="Cytochrome_c_Oxidase_Subunit"/>
</dbReference>
<dbReference type="EMBL" id="JABBGA010000013">
    <property type="protein sequence ID" value="NML27209.1"/>
    <property type="molecule type" value="Genomic_DNA"/>
</dbReference>
<feature type="binding site" description="covalent" evidence="8">
    <location>
        <position position="60"/>
    </location>
    <ligand>
        <name>heme c</name>
        <dbReference type="ChEBI" id="CHEBI:61717"/>
        <label>1</label>
    </ligand>
</feature>
<evidence type="ECO:0000256" key="4">
    <source>
        <dbReference type="ARBA" id="ARBA00022723"/>
    </source>
</evidence>
<keyword evidence="4 9" id="KW-0479">Metal-binding</keyword>
<sequence>MPRSFMLSLAAPLSLAAAVSLFAAPAAAEPARDHLARITQSGPAGLKLAQDAGRKAAFFCANCHGETGVSKYPEVPNLAGQHPVYVLGQIEAFLSGRRKDAFMQGLMKVLSEEEKAQIALFFAAQPVPPAKAVAVVGEGKELFSRNCARCHGAEAKGGETFPRLAGQQDEYLRRSLQRYLKASGERIYPPMTAAVNGLGEKNIEAVVNYLSSQP</sequence>
<keyword evidence="3 8" id="KW-0349">Heme</keyword>
<evidence type="ECO:0000256" key="7">
    <source>
        <dbReference type="ARBA" id="ARBA00023004"/>
    </source>
</evidence>
<dbReference type="InterPro" id="IPR024167">
    <property type="entry name" value="Cytochrome_c4-like"/>
</dbReference>
<dbReference type="Pfam" id="PF00034">
    <property type="entry name" value="Cytochrom_C"/>
    <property type="match status" value="1"/>
</dbReference>
<feature type="binding site" description="axial binding residue" evidence="9">
    <location>
        <position position="191"/>
    </location>
    <ligand>
        <name>heme c</name>
        <dbReference type="ChEBI" id="CHEBI:61717"/>
        <label>2</label>
    </ligand>
    <ligandPart>
        <name>Fe</name>
        <dbReference type="ChEBI" id="CHEBI:18248"/>
    </ligandPart>
</feature>
<dbReference type="PROSITE" id="PS51007">
    <property type="entry name" value="CYTC"/>
    <property type="match status" value="2"/>
</dbReference>
<keyword evidence="10" id="KW-0732">Signal</keyword>
<dbReference type="InterPro" id="IPR009056">
    <property type="entry name" value="Cyt_c-like_dom"/>
</dbReference>
<feature type="binding site" description="covalent" evidence="8">
    <location>
        <position position="147"/>
    </location>
    <ligand>
        <name>heme c</name>
        <dbReference type="ChEBI" id="CHEBI:61717"/>
        <label>2</label>
    </ligand>
</feature>
<feature type="binding site" description="axial binding residue" evidence="9">
    <location>
        <position position="103"/>
    </location>
    <ligand>
        <name>heme c</name>
        <dbReference type="ChEBI" id="CHEBI:61717"/>
        <label>1</label>
    </ligand>
    <ligandPart>
        <name>Fe</name>
        <dbReference type="ChEBI" id="CHEBI:18248"/>
    </ligandPart>
</feature>
<dbReference type="AlphaFoldDB" id="A0A848G762"/>
<dbReference type="PIRSF" id="PIRSF000005">
    <property type="entry name" value="Cytochrome_c4"/>
    <property type="match status" value="1"/>
</dbReference>
<feature type="binding site" description="covalent" evidence="8">
    <location>
        <position position="63"/>
    </location>
    <ligand>
        <name>heme c</name>
        <dbReference type="ChEBI" id="CHEBI:61717"/>
        <label>1</label>
    </ligand>
</feature>
<gene>
    <name evidence="12" type="ORF">HHL15_15765</name>
</gene>
<feature type="signal peptide" evidence="10">
    <location>
        <begin position="1"/>
        <end position="28"/>
    </location>
</feature>
<dbReference type="RefSeq" id="WP_169146744.1">
    <property type="nucleotide sequence ID" value="NZ_JABBGA010000013.1"/>
</dbReference>
<dbReference type="Proteomes" id="UP000580043">
    <property type="component" value="Unassembled WGS sequence"/>
</dbReference>
<dbReference type="Gene3D" id="1.10.760.10">
    <property type="entry name" value="Cytochrome c-like domain"/>
    <property type="match status" value="2"/>
</dbReference>
<dbReference type="SUPFAM" id="SSF46626">
    <property type="entry name" value="Cytochrome c"/>
    <property type="match status" value="2"/>
</dbReference>
<dbReference type="GO" id="GO:0020037">
    <property type="term" value="F:heme binding"/>
    <property type="evidence" value="ECO:0007669"/>
    <property type="project" value="InterPro"/>
</dbReference>
<dbReference type="InterPro" id="IPR036909">
    <property type="entry name" value="Cyt_c-like_dom_sf"/>
</dbReference>
<evidence type="ECO:0000256" key="9">
    <source>
        <dbReference type="PIRSR" id="PIRSR000005-2"/>
    </source>
</evidence>
<keyword evidence="13" id="KW-1185">Reference proteome</keyword>
<feature type="domain" description="Cytochrome c" evidence="11">
    <location>
        <begin position="40"/>
        <end position="126"/>
    </location>
</feature>
<evidence type="ECO:0000256" key="2">
    <source>
        <dbReference type="ARBA" id="ARBA00022448"/>
    </source>
</evidence>
<dbReference type="PANTHER" id="PTHR33751">
    <property type="entry name" value="CBB3-TYPE CYTOCHROME C OXIDASE SUBUNIT FIXP"/>
    <property type="match status" value="1"/>
</dbReference>
<organism evidence="12 13">
    <name type="scientific">Zoogloea dura</name>
    <dbReference type="NCBI Taxonomy" id="2728840"/>
    <lineage>
        <taxon>Bacteria</taxon>
        <taxon>Pseudomonadati</taxon>
        <taxon>Pseudomonadota</taxon>
        <taxon>Betaproteobacteria</taxon>
        <taxon>Rhodocyclales</taxon>
        <taxon>Zoogloeaceae</taxon>
        <taxon>Zoogloea</taxon>
    </lineage>
</organism>
<accession>A0A848G762</accession>
<proteinExistence type="predicted"/>
<keyword evidence="5" id="KW-0574">Periplasm</keyword>
<name>A0A848G762_9RHOO</name>
<comment type="subcellular location">
    <subcellularLocation>
        <location evidence="1">Periplasm</location>
    </subcellularLocation>
</comment>
<comment type="PTM">
    <text evidence="8">Binds 2 heme c groups covalently per subunit.</text>
</comment>
<comment type="caution">
    <text evidence="12">The sequence shown here is derived from an EMBL/GenBank/DDBJ whole genome shotgun (WGS) entry which is preliminary data.</text>
</comment>
<evidence type="ECO:0000313" key="13">
    <source>
        <dbReference type="Proteomes" id="UP000580043"/>
    </source>
</evidence>
<evidence type="ECO:0000256" key="5">
    <source>
        <dbReference type="ARBA" id="ARBA00022764"/>
    </source>
</evidence>
<protein>
    <submittedName>
        <fullName evidence="12">C-type cytochrome</fullName>
    </submittedName>
</protein>